<dbReference type="PATRIC" id="fig|243230.17.peg.3029"/>
<dbReference type="AlphaFoldDB" id="Q9RZ11"/>
<evidence type="ECO:0000313" key="8">
    <source>
        <dbReference type="Proteomes" id="UP000002524"/>
    </source>
</evidence>
<dbReference type="GO" id="GO:0046677">
    <property type="term" value="P:response to antibiotic"/>
    <property type="evidence" value="ECO:0007669"/>
    <property type="project" value="InterPro"/>
</dbReference>
<evidence type="ECO:0000259" key="6">
    <source>
        <dbReference type="PROSITE" id="PS50977"/>
    </source>
</evidence>
<keyword evidence="3 5" id="KW-0238">DNA-binding</keyword>
<dbReference type="InterPro" id="IPR009057">
    <property type="entry name" value="Homeodomain-like_sf"/>
</dbReference>
<dbReference type="PIR" id="A75610">
    <property type="entry name" value="A75610"/>
</dbReference>
<dbReference type="InParanoid" id="Q9RZ11"/>
<dbReference type="SMR" id="Q9RZ11"/>
<dbReference type="GO" id="GO:0003700">
    <property type="term" value="F:DNA-binding transcription factor activity"/>
    <property type="evidence" value="ECO:0000318"/>
    <property type="project" value="GO_Central"/>
</dbReference>
<keyword evidence="2" id="KW-0805">Transcription regulation</keyword>
<feature type="DNA-binding region" description="H-T-H motif" evidence="5">
    <location>
        <begin position="35"/>
        <end position="54"/>
    </location>
</feature>
<feature type="domain" description="HTH tetR-type" evidence="6">
    <location>
        <begin position="12"/>
        <end position="72"/>
    </location>
</feature>
<dbReference type="PaxDb" id="243230-DR_A0142"/>
<evidence type="ECO:0000256" key="2">
    <source>
        <dbReference type="ARBA" id="ARBA00023015"/>
    </source>
</evidence>
<proteinExistence type="predicted"/>
<dbReference type="GO" id="GO:0006355">
    <property type="term" value="P:regulation of DNA-templated transcription"/>
    <property type="evidence" value="ECO:0000318"/>
    <property type="project" value="GO_Central"/>
</dbReference>
<evidence type="ECO:0000256" key="3">
    <source>
        <dbReference type="ARBA" id="ARBA00023125"/>
    </source>
</evidence>
<dbReference type="InterPro" id="IPR036271">
    <property type="entry name" value="Tet_transcr_reg_TetR-rel_C_sf"/>
</dbReference>
<dbReference type="GO" id="GO:0045892">
    <property type="term" value="P:negative regulation of DNA-templated transcription"/>
    <property type="evidence" value="ECO:0007669"/>
    <property type="project" value="InterPro"/>
</dbReference>
<dbReference type="Gene3D" id="1.10.357.10">
    <property type="entry name" value="Tetracycline Repressor, domain 2"/>
    <property type="match status" value="1"/>
</dbReference>
<keyword evidence="1" id="KW-0678">Repressor</keyword>
<evidence type="ECO:0000313" key="7">
    <source>
        <dbReference type="EMBL" id="AAF12220.1"/>
    </source>
</evidence>
<dbReference type="Pfam" id="PF00440">
    <property type="entry name" value="TetR_N"/>
    <property type="match status" value="1"/>
</dbReference>
<dbReference type="PANTHER" id="PTHR30055">
    <property type="entry name" value="HTH-TYPE TRANSCRIPTIONAL REGULATOR RUTR"/>
    <property type="match status" value="1"/>
</dbReference>
<dbReference type="GO" id="GO:0000976">
    <property type="term" value="F:transcription cis-regulatory region binding"/>
    <property type="evidence" value="ECO:0000318"/>
    <property type="project" value="GO_Central"/>
</dbReference>
<dbReference type="EMBL" id="AE001825">
    <property type="protein sequence ID" value="AAF12220.1"/>
    <property type="molecule type" value="Genomic_DNA"/>
</dbReference>
<dbReference type="InterPro" id="IPR003012">
    <property type="entry name" value="Tet_transcr_reg_TetR"/>
</dbReference>
<dbReference type="InterPro" id="IPR004111">
    <property type="entry name" value="Repressor_TetR_C"/>
</dbReference>
<sequence>MDMARPPAGAPLLSAEKITRQALDTLHRDGLDGLSIRKLAAELGVSPKSLYHYFPTKEDLLQGVYSEILRELELPDLNEGSWQERFSRLAHSLRRSMVRHASFIGYYFRGHRVSREELDVYESLYRLLRQVGLPEEVITKYGSVLVIFMVGFCYAELNGNFAPSAFAQRRAFAERQPERFPLALSLPMPAASENEDDFFEVALELMLAGIKTQIQEQEKQASLD</sequence>
<dbReference type="Pfam" id="PF02909">
    <property type="entry name" value="TetR_C_1"/>
    <property type="match status" value="1"/>
</dbReference>
<dbReference type="STRING" id="243230.DR_A0142"/>
<dbReference type="InterPro" id="IPR001647">
    <property type="entry name" value="HTH_TetR"/>
</dbReference>
<evidence type="ECO:0000256" key="5">
    <source>
        <dbReference type="PROSITE-ProRule" id="PRU00335"/>
    </source>
</evidence>
<dbReference type="OrthoDB" id="9814200at2"/>
<keyword evidence="8" id="KW-1185">Reference proteome</keyword>
<dbReference type="PRINTS" id="PR00400">
    <property type="entry name" value="TETREPRESSOR"/>
</dbReference>
<protein>
    <submittedName>
        <fullName evidence="7">Transcriptional regulator, TetR family</fullName>
    </submittedName>
</protein>
<dbReference type="KEGG" id="dra:DR_A0142"/>
<evidence type="ECO:0000256" key="1">
    <source>
        <dbReference type="ARBA" id="ARBA00022491"/>
    </source>
</evidence>
<dbReference type="SUPFAM" id="SSF48498">
    <property type="entry name" value="Tetracyclin repressor-like, C-terminal domain"/>
    <property type="match status" value="1"/>
</dbReference>
<reference evidence="7 8" key="1">
    <citation type="journal article" date="1999" name="Science">
        <title>Genome sequence of the radioresistant bacterium Deinococcus radiodurans R1.</title>
        <authorList>
            <person name="White O."/>
            <person name="Eisen J.A."/>
            <person name="Heidelberg J.F."/>
            <person name="Hickey E.K."/>
            <person name="Peterson J.D."/>
            <person name="Dodson R.J."/>
            <person name="Haft D.H."/>
            <person name="Gwinn M.L."/>
            <person name="Nelson W.C."/>
            <person name="Richardson D.L."/>
            <person name="Moffat K.S."/>
            <person name="Qin H."/>
            <person name="Jiang L."/>
            <person name="Pamphile W."/>
            <person name="Crosby M."/>
            <person name="Shen M."/>
            <person name="Vamathevan J.J."/>
            <person name="Lam P."/>
            <person name="McDonald L."/>
            <person name="Utterback T."/>
            <person name="Zalewski C."/>
            <person name="Makarova K.S."/>
            <person name="Aravind L."/>
            <person name="Daly M.J."/>
            <person name="Minton K.W."/>
            <person name="Fleischmann R.D."/>
            <person name="Ketchum K.A."/>
            <person name="Nelson K.E."/>
            <person name="Salzberg S."/>
            <person name="Smith H.O."/>
            <person name="Venter J.C."/>
            <person name="Fraser C.M."/>
        </authorList>
    </citation>
    <scope>NUCLEOTIDE SEQUENCE [LARGE SCALE GENOMIC DNA]</scope>
    <source>
        <strain evidence="8">ATCC 13939 / DSM 20539 / JCM 16871 / LMG 4051 / NBRC 15346 / NCIMB 9279 / R1 / VKM B-1422</strain>
    </source>
</reference>
<accession>Q9RZ11</accession>
<dbReference type="HOGENOM" id="CLU_069543_3_0_0"/>
<gene>
    <name evidence="7" type="ordered locus">DR_A0142</name>
</gene>
<dbReference type="Proteomes" id="UP000002524">
    <property type="component" value="Chromosome 2"/>
</dbReference>
<name>Q9RZ11_DEIRA</name>
<keyword evidence="4" id="KW-0804">Transcription</keyword>
<dbReference type="eggNOG" id="COG1309">
    <property type="taxonomic scope" value="Bacteria"/>
</dbReference>
<dbReference type="SUPFAM" id="SSF46689">
    <property type="entry name" value="Homeodomain-like"/>
    <property type="match status" value="1"/>
</dbReference>
<dbReference type="PROSITE" id="PS50977">
    <property type="entry name" value="HTH_TETR_2"/>
    <property type="match status" value="1"/>
</dbReference>
<organism evidence="7 8">
    <name type="scientific">Deinococcus radiodurans (strain ATCC 13939 / DSM 20539 / JCM 16871 / CCUG 27074 / LMG 4051 / NBRC 15346 / NCIMB 9279 / VKM B-1422 / R1)</name>
    <dbReference type="NCBI Taxonomy" id="243230"/>
    <lineage>
        <taxon>Bacteria</taxon>
        <taxon>Thermotogati</taxon>
        <taxon>Deinococcota</taxon>
        <taxon>Deinococci</taxon>
        <taxon>Deinococcales</taxon>
        <taxon>Deinococcaceae</taxon>
        <taxon>Deinococcus</taxon>
    </lineage>
</organism>
<dbReference type="InterPro" id="IPR050109">
    <property type="entry name" value="HTH-type_TetR-like_transc_reg"/>
</dbReference>
<dbReference type="EnsemblBacteria" id="AAF12220">
    <property type="protein sequence ID" value="AAF12220"/>
    <property type="gene ID" value="DR_A0142"/>
</dbReference>
<evidence type="ECO:0000256" key="4">
    <source>
        <dbReference type="ARBA" id="ARBA00023163"/>
    </source>
</evidence>
<dbReference type="PANTHER" id="PTHR30055:SF207">
    <property type="entry name" value="HTH-TYPE TRANSCRIPTIONAL REPRESSOR FATR"/>
    <property type="match status" value="1"/>
</dbReference>